<organism evidence="2 3">
    <name type="scientific">[Mycobacterium] crassicus</name>
    <dbReference type="NCBI Taxonomy" id="2872309"/>
    <lineage>
        <taxon>Bacteria</taxon>
        <taxon>Bacillati</taxon>
        <taxon>Actinomycetota</taxon>
        <taxon>Actinomycetes</taxon>
        <taxon>Mycobacteriales</taxon>
        <taxon>Mycobacteriaceae</taxon>
        <taxon>Mycolicibacter</taxon>
    </lineage>
</organism>
<dbReference type="Proteomes" id="UP001299596">
    <property type="component" value="Unassembled WGS sequence"/>
</dbReference>
<name>A0ABU5XJQ0_9MYCO</name>
<protein>
    <recommendedName>
        <fullName evidence="4">Holin</fullName>
    </recommendedName>
</protein>
<feature type="transmembrane region" description="Helical" evidence="1">
    <location>
        <begin position="12"/>
        <end position="33"/>
    </location>
</feature>
<keyword evidence="3" id="KW-1185">Reference proteome</keyword>
<comment type="caution">
    <text evidence="2">The sequence shown here is derived from an EMBL/GenBank/DDBJ whole genome shotgun (WGS) entry which is preliminary data.</text>
</comment>
<accession>A0ABU5XJQ0</accession>
<sequence>MSTESELYTRAFWKTTFARVVSFAAVSAGSLLANAQLDSIKDAPWYGILSTAVMSGLIVLCALVGGATIRDIAPGSPTSTAEAIAALRTTGRHAKPDTGNETEG</sequence>
<gene>
    <name evidence="2" type="ORF">K6T79_09735</name>
</gene>
<dbReference type="RefSeq" id="WP_225406294.1">
    <property type="nucleotide sequence ID" value="NZ_JAYJJR010000005.1"/>
</dbReference>
<evidence type="ECO:0008006" key="4">
    <source>
        <dbReference type="Google" id="ProtNLM"/>
    </source>
</evidence>
<keyword evidence="1" id="KW-0812">Transmembrane</keyword>
<feature type="transmembrane region" description="Helical" evidence="1">
    <location>
        <begin position="45"/>
        <end position="69"/>
    </location>
</feature>
<evidence type="ECO:0000256" key="1">
    <source>
        <dbReference type="SAM" id="Phobius"/>
    </source>
</evidence>
<reference evidence="2 3" key="1">
    <citation type="submission" date="2023-12" db="EMBL/GenBank/DDBJ databases">
        <title>Description of new species of Mycobacterium terrae complex isolated from sewage at the Sao Paulo Zoological Park Foundation in Brazil.</title>
        <authorList>
            <person name="Romagnoli C.L."/>
            <person name="Conceicao E.C."/>
            <person name="Machado E."/>
            <person name="Barreto L.B.P.F."/>
            <person name="Sharma A."/>
            <person name="Silva N.M."/>
            <person name="Marques L.E."/>
            <person name="Juliana M.A."/>
            <person name="Lourenco M.C.S."/>
            <person name="Digiampietri L.A."/>
            <person name="Suffys P.N."/>
            <person name="Viana-Niero C."/>
        </authorList>
    </citation>
    <scope>NUCLEOTIDE SEQUENCE [LARGE SCALE GENOMIC DNA]</scope>
    <source>
        <strain evidence="2 3">MYC098</strain>
    </source>
</reference>
<evidence type="ECO:0000313" key="2">
    <source>
        <dbReference type="EMBL" id="MEB3021326.1"/>
    </source>
</evidence>
<keyword evidence="1" id="KW-0472">Membrane</keyword>
<proteinExistence type="predicted"/>
<dbReference type="EMBL" id="JAYJJR010000005">
    <property type="protein sequence ID" value="MEB3021326.1"/>
    <property type="molecule type" value="Genomic_DNA"/>
</dbReference>
<keyword evidence="1" id="KW-1133">Transmembrane helix</keyword>
<evidence type="ECO:0000313" key="3">
    <source>
        <dbReference type="Proteomes" id="UP001299596"/>
    </source>
</evidence>